<dbReference type="Gene3D" id="3.40.640.10">
    <property type="entry name" value="Type I PLP-dependent aspartate aminotransferase-like (Major domain)"/>
    <property type="match status" value="1"/>
</dbReference>
<protein>
    <submittedName>
        <fullName evidence="7">Aspartate aminotransferase family protein</fullName>
    </submittedName>
</protein>
<dbReference type="InterPro" id="IPR015424">
    <property type="entry name" value="PyrdxlP-dep_Trfase"/>
</dbReference>
<dbReference type="SUPFAM" id="SSF53383">
    <property type="entry name" value="PLP-dependent transferases"/>
    <property type="match status" value="1"/>
</dbReference>
<comment type="similarity">
    <text evidence="4">Belongs to the group II decarboxylase family. Sphingosine-1-phosphate lyase subfamily.</text>
</comment>
<evidence type="ECO:0000256" key="6">
    <source>
        <dbReference type="RuleBase" id="RU000382"/>
    </source>
</evidence>
<evidence type="ECO:0000256" key="3">
    <source>
        <dbReference type="ARBA" id="ARBA00023239"/>
    </source>
</evidence>
<dbReference type="EMBL" id="JAAGVY010000004">
    <property type="protein sequence ID" value="NEN22684.1"/>
    <property type="molecule type" value="Genomic_DNA"/>
</dbReference>
<dbReference type="InterPro" id="IPR015422">
    <property type="entry name" value="PyrdxlP-dep_Trfase_small"/>
</dbReference>
<dbReference type="GO" id="GO:0019752">
    <property type="term" value="P:carboxylic acid metabolic process"/>
    <property type="evidence" value="ECO:0007669"/>
    <property type="project" value="InterPro"/>
</dbReference>
<keyword evidence="7" id="KW-0808">Transferase</keyword>
<dbReference type="InterPro" id="IPR050477">
    <property type="entry name" value="GrpII_AminoAcid_Decarb"/>
</dbReference>
<keyword evidence="8" id="KW-1185">Reference proteome</keyword>
<dbReference type="PANTHER" id="PTHR42735">
    <property type="match status" value="1"/>
</dbReference>
<dbReference type="GO" id="GO:0016830">
    <property type="term" value="F:carbon-carbon lyase activity"/>
    <property type="evidence" value="ECO:0007669"/>
    <property type="project" value="InterPro"/>
</dbReference>
<evidence type="ECO:0000313" key="7">
    <source>
        <dbReference type="EMBL" id="NEN22684.1"/>
    </source>
</evidence>
<comment type="caution">
    <text evidence="7">The sequence shown here is derived from an EMBL/GenBank/DDBJ whole genome shotgun (WGS) entry which is preliminary data.</text>
</comment>
<gene>
    <name evidence="7" type="ORF">G3O08_04080</name>
</gene>
<dbReference type="PANTHER" id="PTHR42735:SF6">
    <property type="entry name" value="SPHINGOSINE-1-PHOSPHATE LYASE 1"/>
    <property type="match status" value="1"/>
</dbReference>
<evidence type="ECO:0000256" key="4">
    <source>
        <dbReference type="ARBA" id="ARBA00038302"/>
    </source>
</evidence>
<dbReference type="Pfam" id="PF00282">
    <property type="entry name" value="Pyridoxal_deC"/>
    <property type="match status" value="1"/>
</dbReference>
<keyword evidence="7" id="KW-0032">Aminotransferase</keyword>
<dbReference type="GO" id="GO:0030170">
    <property type="term" value="F:pyridoxal phosphate binding"/>
    <property type="evidence" value="ECO:0007669"/>
    <property type="project" value="InterPro"/>
</dbReference>
<accession>A0A7K3WMI3</accession>
<name>A0A7K3WMI3_9FLAO</name>
<dbReference type="AlphaFoldDB" id="A0A7K3WMI3"/>
<evidence type="ECO:0000256" key="1">
    <source>
        <dbReference type="ARBA" id="ARBA00001933"/>
    </source>
</evidence>
<comment type="cofactor">
    <cofactor evidence="1 5 6">
        <name>pyridoxal 5'-phosphate</name>
        <dbReference type="ChEBI" id="CHEBI:597326"/>
    </cofactor>
</comment>
<dbReference type="Proteomes" id="UP000486602">
    <property type="component" value="Unassembled WGS sequence"/>
</dbReference>
<proteinExistence type="inferred from homology"/>
<reference evidence="7 8" key="1">
    <citation type="submission" date="2020-02" db="EMBL/GenBank/DDBJ databases">
        <title>Out from the shadows clarifying the taxonomy of the family Cryomorphaceae and related taxa by utilizing the GTDB taxonomic framework.</title>
        <authorList>
            <person name="Bowman J.P."/>
        </authorList>
    </citation>
    <scope>NUCLEOTIDE SEQUENCE [LARGE SCALE GENOMIC DNA]</scope>
    <source>
        <strain evidence="7 8">QSSC 1-22</strain>
    </source>
</reference>
<keyword evidence="3 6" id="KW-0456">Lyase</keyword>
<organism evidence="7 8">
    <name type="scientific">Cryomorpha ignava</name>
    <dbReference type="NCBI Taxonomy" id="101383"/>
    <lineage>
        <taxon>Bacteria</taxon>
        <taxon>Pseudomonadati</taxon>
        <taxon>Bacteroidota</taxon>
        <taxon>Flavobacteriia</taxon>
        <taxon>Flavobacteriales</taxon>
        <taxon>Cryomorphaceae</taxon>
        <taxon>Cryomorpha</taxon>
    </lineage>
</organism>
<dbReference type="InterPro" id="IPR015421">
    <property type="entry name" value="PyrdxlP-dep_Trfase_major"/>
</dbReference>
<feature type="modified residue" description="N6-(pyridoxal phosphate)lysine" evidence="5">
    <location>
        <position position="264"/>
    </location>
</feature>
<keyword evidence="2 5" id="KW-0663">Pyridoxal phosphate</keyword>
<evidence type="ECO:0000256" key="5">
    <source>
        <dbReference type="PIRSR" id="PIRSR602129-50"/>
    </source>
</evidence>
<dbReference type="Gene3D" id="3.90.1150.10">
    <property type="entry name" value="Aspartate Aminotransferase, domain 1"/>
    <property type="match status" value="1"/>
</dbReference>
<dbReference type="GO" id="GO:0008483">
    <property type="term" value="F:transaminase activity"/>
    <property type="evidence" value="ECO:0007669"/>
    <property type="project" value="UniProtKB-KW"/>
</dbReference>
<evidence type="ECO:0000256" key="2">
    <source>
        <dbReference type="ARBA" id="ARBA00022898"/>
    </source>
</evidence>
<sequence length="413" mass="46820">MSTLWQKMTQEEIKKKIFGALDNNVDYVKETILGLPASYLDDKVFNQDASFLKNSPFMSTLVHNPNHIGCHTLGKSEHFFAGTHVIEREVIEMCAVDILKGEPNQQDGYIASGGTESNMQAVWIFRNYFMQKHGAKREEVAILCSEDSHYSFDKAANILAVGIQKIKVDTDTRKISEETVLEAIKEAQAKEFKYFIVIGNMMTTMFGSVDNIDTYISAFEKTGLPHKIHIDGAYGGFYYPFTENTGRLTFENEHITSFTLDAHKMAQAPYGTGIFLIRKDYIQYANTSSASYVEGEDFTMIGSRSGANAIAVWMILMKNGPFGWQEKVYILQKRTRWMCKELKALGIEFYSHPQSNIITIKSGSLSAEIATEFGLVPDNHRNPKWFKIVIMDHVTIEKLMPLISRIKESQKTV</sequence>
<dbReference type="RefSeq" id="WP_163283403.1">
    <property type="nucleotide sequence ID" value="NZ_JAAGVY010000004.1"/>
</dbReference>
<dbReference type="InterPro" id="IPR002129">
    <property type="entry name" value="PyrdxlP-dep_de-COase"/>
</dbReference>
<evidence type="ECO:0000313" key="8">
    <source>
        <dbReference type="Proteomes" id="UP000486602"/>
    </source>
</evidence>